<dbReference type="RefSeq" id="WP_305110002.1">
    <property type="nucleotide sequence ID" value="NZ_JAUTIX010000001.1"/>
</dbReference>
<keyword evidence="3" id="KW-0378">Hydrolase</keyword>
<dbReference type="InterPro" id="IPR036514">
    <property type="entry name" value="SGNH_hydro_sf"/>
</dbReference>
<evidence type="ECO:0000313" key="4">
    <source>
        <dbReference type="Proteomes" id="UP001178281"/>
    </source>
</evidence>
<comment type="caution">
    <text evidence="3">The sequence shown here is derived from an EMBL/GenBank/DDBJ whole genome shotgun (WGS) entry which is preliminary data.</text>
</comment>
<dbReference type="Gene3D" id="2.60.120.260">
    <property type="entry name" value="Galactose-binding domain-like"/>
    <property type="match status" value="1"/>
</dbReference>
<name>A0AA90NL46_9ACTN</name>
<protein>
    <submittedName>
        <fullName evidence="3">SGNH/GDSL hydrolase family protein</fullName>
    </submittedName>
</protein>
<dbReference type="Proteomes" id="UP001178281">
    <property type="component" value="Unassembled WGS sequence"/>
</dbReference>
<sequence length="388" mass="41450">MTADDALITTPIDGGLLRGHLDLEHTARGLLPHRLPPAARRRIPDERLASAEAQPAGVRLVFRTAATVVELETIPTKRVYAGFPPRPDGVYDLVVDGRRVAQATVPGGDVDTVVDMVTQETEHTEGPSGTARFTDLPAGDKRVEIWLPHNESTLLVALRSDAPIAPDGDHPRVWLHHGSSISHGSNATHPTGTWPAIAAAAAGVDLINLGFSGSALLDPFVARAIRDTPADLISLKIGINITNGDVMRLRAFTAAVDGFLDTIRDGHPTTPLLLVSPILCPIQEHTPGPVMPVPTGDGLRFEATGDPEQVRFGRLTLTVIRDELARIVADRTADDANLHLLDGRTLYGTQDHDRLPLPDALHPDGVTHQLIGTRFGATVFGAGGFFAQ</sequence>
<gene>
    <name evidence="3" type="ORF">Q7X28_00885</name>
</gene>
<dbReference type="SUPFAM" id="SSF52266">
    <property type="entry name" value="SGNH hydrolase"/>
    <property type="match status" value="1"/>
</dbReference>
<accession>A0AA90NL46</accession>
<keyword evidence="4" id="KW-1185">Reference proteome</keyword>
<dbReference type="Pfam" id="PF14606">
    <property type="entry name" value="Lipase_GDSL_3"/>
    <property type="match status" value="1"/>
</dbReference>
<feature type="domain" description="SGNH hydrolase-type esterase" evidence="1">
    <location>
        <begin position="177"/>
        <end position="276"/>
    </location>
</feature>
<dbReference type="InterPro" id="IPR048977">
    <property type="entry name" value="SsfX3-like_N"/>
</dbReference>
<proteinExistence type="predicted"/>
<organism evidence="3 4">
    <name type="scientific">Tsukamurella strandjordii</name>
    <dbReference type="NCBI Taxonomy" id="147577"/>
    <lineage>
        <taxon>Bacteria</taxon>
        <taxon>Bacillati</taxon>
        <taxon>Actinomycetota</taxon>
        <taxon>Actinomycetes</taxon>
        <taxon>Mycobacteriales</taxon>
        <taxon>Tsukamurellaceae</taxon>
        <taxon>Tsukamurella</taxon>
    </lineage>
</organism>
<dbReference type="Pfam" id="PF21181">
    <property type="entry name" value="SsfX3_N"/>
    <property type="match status" value="1"/>
</dbReference>
<dbReference type="InterPro" id="IPR013830">
    <property type="entry name" value="SGNH_hydro"/>
</dbReference>
<evidence type="ECO:0000259" key="2">
    <source>
        <dbReference type="Pfam" id="PF21181"/>
    </source>
</evidence>
<dbReference type="AlphaFoldDB" id="A0AA90NL46"/>
<evidence type="ECO:0000313" key="3">
    <source>
        <dbReference type="EMBL" id="MDP0396469.1"/>
    </source>
</evidence>
<evidence type="ECO:0000259" key="1">
    <source>
        <dbReference type="Pfam" id="PF14606"/>
    </source>
</evidence>
<dbReference type="GO" id="GO:0016787">
    <property type="term" value="F:hydrolase activity"/>
    <property type="evidence" value="ECO:0007669"/>
    <property type="project" value="UniProtKB-KW"/>
</dbReference>
<feature type="domain" description="SsfX3-like N-terminal" evidence="2">
    <location>
        <begin position="18"/>
        <end position="151"/>
    </location>
</feature>
<dbReference type="Gene3D" id="3.40.50.1110">
    <property type="entry name" value="SGNH hydrolase"/>
    <property type="match status" value="1"/>
</dbReference>
<reference evidence="3" key="1">
    <citation type="submission" date="2023-08" db="EMBL/GenBank/DDBJ databases">
        <title>The draft genome of Tsukamurella strandjordii strain 050030.</title>
        <authorList>
            <person name="Zhao F."/>
            <person name="Feng Y."/>
            <person name="Zong Z."/>
        </authorList>
    </citation>
    <scope>NUCLEOTIDE SEQUENCE</scope>
    <source>
        <strain evidence="3">050030</strain>
    </source>
</reference>
<dbReference type="EMBL" id="JAUTIX010000001">
    <property type="protein sequence ID" value="MDP0396469.1"/>
    <property type="molecule type" value="Genomic_DNA"/>
</dbReference>